<sequence length="416" mass="43348">MGCAMNVGRLARSWGATRYLLVALPTGLAALVALPLLTVLVLLLTIGAGYVLLPPALERVLAWAEWERGRARTELGAAPEPGLRGPSRLRDQVRDPQTRRALLGLLAHAVLGTSAGLVGLLAAVGVPGTVVKLTAWRALSVEPAFLGIPAETWGIAVGGGLAELAAFSALFLWGTPAVAGGYARLLDRLLSPSAAELQAARLSERVEELSHTRAEALDAHGAELRRIERDLHDGTQARLVELAMRAGVAERMVADDPERAAELLGQIRGRAEDAMTELRDVIRTMYPPILADRGLEGAVSALAARCPLPTRAEVGSLGEVPASVQAAAYYVVAESLTNAAKHAAASSVEVRLERSGPTLRVQTIDDGIGGAEDADSAEGTGLGGMRRRVAALDGTTSVVSPAGGPTVITVEIPCES</sequence>
<keyword evidence="7" id="KW-0067">ATP-binding</keyword>
<dbReference type="Pfam" id="PF13796">
    <property type="entry name" value="Sensor"/>
    <property type="match status" value="1"/>
</dbReference>
<evidence type="ECO:0000256" key="6">
    <source>
        <dbReference type="ARBA" id="ARBA00022777"/>
    </source>
</evidence>
<gene>
    <name evidence="11" type="primary">liaS6</name>
    <name evidence="11" type="ORF">EKD16_22600</name>
</gene>
<keyword evidence="9" id="KW-0472">Membrane</keyword>
<evidence type="ECO:0000256" key="8">
    <source>
        <dbReference type="ARBA" id="ARBA00023012"/>
    </source>
</evidence>
<dbReference type="SMART" id="SM00387">
    <property type="entry name" value="HATPase_c"/>
    <property type="match status" value="1"/>
</dbReference>
<dbReference type="GO" id="GO:0000155">
    <property type="term" value="F:phosphorelay sensor kinase activity"/>
    <property type="evidence" value="ECO:0007669"/>
    <property type="project" value="InterPro"/>
</dbReference>
<evidence type="ECO:0000256" key="1">
    <source>
        <dbReference type="ARBA" id="ARBA00000085"/>
    </source>
</evidence>
<dbReference type="GO" id="GO:0046983">
    <property type="term" value="F:protein dimerization activity"/>
    <property type="evidence" value="ECO:0007669"/>
    <property type="project" value="InterPro"/>
</dbReference>
<keyword evidence="8" id="KW-0902">Two-component regulatory system</keyword>
<evidence type="ECO:0000256" key="7">
    <source>
        <dbReference type="ARBA" id="ARBA00022840"/>
    </source>
</evidence>
<dbReference type="InterPro" id="IPR011712">
    <property type="entry name" value="Sig_transdc_His_kin_sub3_dim/P"/>
</dbReference>
<comment type="catalytic activity">
    <reaction evidence="1">
        <text>ATP + protein L-histidine = ADP + protein N-phospho-L-histidine.</text>
        <dbReference type="EC" id="2.7.13.3"/>
    </reaction>
</comment>
<dbReference type="Pfam" id="PF07730">
    <property type="entry name" value="HisKA_3"/>
    <property type="match status" value="1"/>
</dbReference>
<protein>
    <recommendedName>
        <fullName evidence="2">histidine kinase</fullName>
        <ecNumber evidence="2">2.7.13.3</ecNumber>
    </recommendedName>
</protein>
<dbReference type="KEGG" id="strr:EKD16_22600"/>
<dbReference type="SUPFAM" id="SSF55874">
    <property type="entry name" value="ATPase domain of HSP90 chaperone/DNA topoisomerase II/histidine kinase"/>
    <property type="match status" value="1"/>
</dbReference>
<reference evidence="11 12" key="1">
    <citation type="submission" date="2019-02" db="EMBL/GenBank/DDBJ databases">
        <authorList>
            <person name="Khodamoradi S."/>
            <person name="Hahnke R.L."/>
            <person name="Kaempfer P."/>
            <person name="Schumann P."/>
            <person name="Rohde M."/>
            <person name="Steinert M."/>
            <person name="Luzhetskyy A."/>
            <person name="Wink J."/>
            <person name="Ruckert C."/>
        </authorList>
    </citation>
    <scope>NUCLEOTIDE SEQUENCE [LARGE SCALE GENOMIC DNA]</scope>
    <source>
        <strain evidence="11 12">M2</strain>
    </source>
</reference>
<dbReference type="Gene3D" id="3.30.565.10">
    <property type="entry name" value="Histidine kinase-like ATPase, C-terminal domain"/>
    <property type="match status" value="1"/>
</dbReference>
<keyword evidence="6 11" id="KW-0418">Kinase</keyword>
<evidence type="ECO:0000256" key="2">
    <source>
        <dbReference type="ARBA" id="ARBA00012438"/>
    </source>
</evidence>
<dbReference type="EMBL" id="CP036455">
    <property type="protein sequence ID" value="QBI56273.1"/>
    <property type="molecule type" value="Genomic_DNA"/>
</dbReference>
<evidence type="ECO:0000256" key="5">
    <source>
        <dbReference type="ARBA" id="ARBA00022741"/>
    </source>
</evidence>
<dbReference type="Gene3D" id="1.20.5.1930">
    <property type="match status" value="1"/>
</dbReference>
<keyword evidence="4 11" id="KW-0808">Transferase</keyword>
<dbReference type="PANTHER" id="PTHR24421:SF10">
    <property type="entry name" value="NITRATE_NITRITE SENSOR PROTEIN NARQ"/>
    <property type="match status" value="1"/>
</dbReference>
<evidence type="ECO:0000256" key="9">
    <source>
        <dbReference type="SAM" id="Phobius"/>
    </source>
</evidence>
<dbReference type="PANTHER" id="PTHR24421">
    <property type="entry name" value="NITRATE/NITRITE SENSOR PROTEIN NARX-RELATED"/>
    <property type="match status" value="1"/>
</dbReference>
<keyword evidence="5" id="KW-0547">Nucleotide-binding</keyword>
<feature type="transmembrane region" description="Helical" evidence="9">
    <location>
        <begin position="20"/>
        <end position="53"/>
    </location>
</feature>
<dbReference type="GO" id="GO:0016020">
    <property type="term" value="C:membrane"/>
    <property type="evidence" value="ECO:0007669"/>
    <property type="project" value="InterPro"/>
</dbReference>
<accession>A0A4P6Q6G8</accession>
<keyword evidence="9" id="KW-1133">Transmembrane helix</keyword>
<dbReference type="EC" id="2.7.13.3" evidence="2"/>
<dbReference type="InterPro" id="IPR050482">
    <property type="entry name" value="Sensor_HK_TwoCompSys"/>
</dbReference>
<dbReference type="InterPro" id="IPR025828">
    <property type="entry name" value="Put_sensor_dom"/>
</dbReference>
<proteinExistence type="predicted"/>
<dbReference type="Pfam" id="PF02518">
    <property type="entry name" value="HATPase_c"/>
    <property type="match status" value="1"/>
</dbReference>
<dbReference type="Proteomes" id="UP000292235">
    <property type="component" value="Chromosome"/>
</dbReference>
<keyword evidence="3" id="KW-0597">Phosphoprotein</keyword>
<evidence type="ECO:0000256" key="3">
    <source>
        <dbReference type="ARBA" id="ARBA00022553"/>
    </source>
</evidence>
<name>A0A4P6Q6G8_9ACTN</name>
<evidence type="ECO:0000313" key="11">
    <source>
        <dbReference type="EMBL" id="QBI56273.1"/>
    </source>
</evidence>
<keyword evidence="9" id="KW-0812">Transmembrane</keyword>
<evidence type="ECO:0000259" key="10">
    <source>
        <dbReference type="SMART" id="SM00387"/>
    </source>
</evidence>
<organism evidence="11 12">
    <name type="scientific">Streptomonospora litoralis</name>
    <dbReference type="NCBI Taxonomy" id="2498135"/>
    <lineage>
        <taxon>Bacteria</taxon>
        <taxon>Bacillati</taxon>
        <taxon>Actinomycetota</taxon>
        <taxon>Actinomycetes</taxon>
        <taxon>Streptosporangiales</taxon>
        <taxon>Nocardiopsidaceae</taxon>
        <taxon>Streptomonospora</taxon>
    </lineage>
</organism>
<dbReference type="AlphaFoldDB" id="A0A4P6Q6G8"/>
<keyword evidence="12" id="KW-1185">Reference proteome</keyword>
<evidence type="ECO:0000313" key="12">
    <source>
        <dbReference type="Proteomes" id="UP000292235"/>
    </source>
</evidence>
<feature type="transmembrane region" description="Helical" evidence="9">
    <location>
        <begin position="102"/>
        <end position="126"/>
    </location>
</feature>
<dbReference type="InterPro" id="IPR036890">
    <property type="entry name" value="HATPase_C_sf"/>
</dbReference>
<feature type="transmembrane region" description="Helical" evidence="9">
    <location>
        <begin position="153"/>
        <end position="174"/>
    </location>
</feature>
<dbReference type="GO" id="GO:0005524">
    <property type="term" value="F:ATP binding"/>
    <property type="evidence" value="ECO:0007669"/>
    <property type="project" value="UniProtKB-KW"/>
</dbReference>
<dbReference type="InterPro" id="IPR003594">
    <property type="entry name" value="HATPase_dom"/>
</dbReference>
<dbReference type="CDD" id="cd16917">
    <property type="entry name" value="HATPase_UhpB-NarQ-NarX-like"/>
    <property type="match status" value="1"/>
</dbReference>
<feature type="domain" description="Histidine kinase/HSP90-like ATPase" evidence="10">
    <location>
        <begin position="323"/>
        <end position="416"/>
    </location>
</feature>
<evidence type="ECO:0000256" key="4">
    <source>
        <dbReference type="ARBA" id="ARBA00022679"/>
    </source>
</evidence>